<sequence length="386" mass="44021">MSANVQIPTPQQNANLPNQPAPRARAPMSPPDLYLFDPAHHLAGAWLATLRAQQYDGHEAQINIPARMGGDAHHWYSTYVWVDLPTFERDFMNRFDYVHPEQALYMIKDRVQKPLESVAEYRDRFYRMFVKTERGTLRMISWDKPAERESSTDDAESSDEDDPEVSKLLADDLPLDILSHSDKQPGTHVLSRMLEPHLVWSTCTEIDEDNCLYASQALYLEIDVTNLTFWDSIARQNVAQDEEIRRADEEEEEEELSSEERDDPDYVPDKEAGTVDESNQPRAEDEGPEPEEDEGSGLSGSECEGFEAEVRDAARKRARERRKWKHQETAEGKRPAIDVPSVDPSIGEPWRDPELPEEEDDGTTAEGSRSRRRRRSESPAPSGSPS</sequence>
<protein>
    <recommendedName>
        <fullName evidence="4">Retrotransposon gag domain-containing protein</fullName>
    </recommendedName>
</protein>
<feature type="region of interest" description="Disordered" evidence="1">
    <location>
        <begin position="141"/>
        <end position="165"/>
    </location>
</feature>
<dbReference type="Proteomes" id="UP000265515">
    <property type="component" value="Unassembled WGS sequence"/>
</dbReference>
<name>A0A388LCR8_CHABU</name>
<feature type="compositionally biased region" description="Acidic residues" evidence="1">
    <location>
        <begin position="152"/>
        <end position="163"/>
    </location>
</feature>
<accession>A0A388LCR8</accession>
<feature type="compositionally biased region" description="Acidic residues" evidence="1">
    <location>
        <begin position="249"/>
        <end position="266"/>
    </location>
</feature>
<feature type="compositionally biased region" description="Basic and acidic residues" evidence="1">
    <location>
        <begin position="326"/>
        <end position="336"/>
    </location>
</feature>
<gene>
    <name evidence="2" type="ORF">CBR_g30478</name>
</gene>
<reference evidence="2 3" key="1">
    <citation type="journal article" date="2018" name="Cell">
        <title>The Chara Genome: Secondary Complexity and Implications for Plant Terrestrialization.</title>
        <authorList>
            <person name="Nishiyama T."/>
            <person name="Sakayama H."/>
            <person name="Vries J.D."/>
            <person name="Buschmann H."/>
            <person name="Saint-Marcoux D."/>
            <person name="Ullrich K.K."/>
            <person name="Haas F.B."/>
            <person name="Vanderstraeten L."/>
            <person name="Becker D."/>
            <person name="Lang D."/>
            <person name="Vosolsobe S."/>
            <person name="Rombauts S."/>
            <person name="Wilhelmsson P.K.I."/>
            <person name="Janitza P."/>
            <person name="Kern R."/>
            <person name="Heyl A."/>
            <person name="Rumpler F."/>
            <person name="Villalobos L.I.A.C."/>
            <person name="Clay J.M."/>
            <person name="Skokan R."/>
            <person name="Toyoda A."/>
            <person name="Suzuki Y."/>
            <person name="Kagoshima H."/>
            <person name="Schijlen E."/>
            <person name="Tajeshwar N."/>
            <person name="Catarino B."/>
            <person name="Hetherington A.J."/>
            <person name="Saltykova A."/>
            <person name="Bonnot C."/>
            <person name="Breuninger H."/>
            <person name="Symeonidi A."/>
            <person name="Radhakrishnan G.V."/>
            <person name="Van Nieuwerburgh F."/>
            <person name="Deforce D."/>
            <person name="Chang C."/>
            <person name="Karol K.G."/>
            <person name="Hedrich R."/>
            <person name="Ulvskov P."/>
            <person name="Glockner G."/>
            <person name="Delwiche C.F."/>
            <person name="Petrasek J."/>
            <person name="Van de Peer Y."/>
            <person name="Friml J."/>
            <person name="Beilby M."/>
            <person name="Dolan L."/>
            <person name="Kohara Y."/>
            <person name="Sugano S."/>
            <person name="Fujiyama A."/>
            <person name="Delaux P.-M."/>
            <person name="Quint M."/>
            <person name="TheiBen G."/>
            <person name="Hagemann M."/>
            <person name="Harholt J."/>
            <person name="Dunand C."/>
            <person name="Zachgo S."/>
            <person name="Langdale J."/>
            <person name="Maumus F."/>
            <person name="Straeten D.V.D."/>
            <person name="Gould S.B."/>
            <person name="Rensing S.A."/>
        </authorList>
    </citation>
    <scope>NUCLEOTIDE SEQUENCE [LARGE SCALE GENOMIC DNA]</scope>
    <source>
        <strain evidence="2 3">S276</strain>
    </source>
</reference>
<evidence type="ECO:0000256" key="1">
    <source>
        <dbReference type="SAM" id="MobiDB-lite"/>
    </source>
</evidence>
<comment type="caution">
    <text evidence="2">The sequence shown here is derived from an EMBL/GenBank/DDBJ whole genome shotgun (WGS) entry which is preliminary data.</text>
</comment>
<feature type="region of interest" description="Disordered" evidence="1">
    <location>
        <begin position="1"/>
        <end position="27"/>
    </location>
</feature>
<dbReference type="Gramene" id="GBG80111">
    <property type="protein sequence ID" value="GBG80111"/>
    <property type="gene ID" value="CBR_g30478"/>
</dbReference>
<feature type="compositionally biased region" description="Acidic residues" evidence="1">
    <location>
        <begin position="286"/>
        <end position="295"/>
    </location>
</feature>
<evidence type="ECO:0000313" key="2">
    <source>
        <dbReference type="EMBL" id="GBG80111.1"/>
    </source>
</evidence>
<keyword evidence="3" id="KW-1185">Reference proteome</keyword>
<evidence type="ECO:0008006" key="4">
    <source>
        <dbReference type="Google" id="ProtNLM"/>
    </source>
</evidence>
<feature type="region of interest" description="Disordered" evidence="1">
    <location>
        <begin position="241"/>
        <end position="386"/>
    </location>
</feature>
<feature type="compositionally biased region" description="Basic residues" evidence="1">
    <location>
        <begin position="316"/>
        <end position="325"/>
    </location>
</feature>
<proteinExistence type="predicted"/>
<feature type="compositionally biased region" description="Polar residues" evidence="1">
    <location>
        <begin position="1"/>
        <end position="18"/>
    </location>
</feature>
<dbReference type="EMBL" id="BFEA01000337">
    <property type="protein sequence ID" value="GBG80111.1"/>
    <property type="molecule type" value="Genomic_DNA"/>
</dbReference>
<organism evidence="2 3">
    <name type="scientific">Chara braunii</name>
    <name type="common">Braun's stonewort</name>
    <dbReference type="NCBI Taxonomy" id="69332"/>
    <lineage>
        <taxon>Eukaryota</taxon>
        <taxon>Viridiplantae</taxon>
        <taxon>Streptophyta</taxon>
        <taxon>Charophyceae</taxon>
        <taxon>Charales</taxon>
        <taxon>Characeae</taxon>
        <taxon>Chara</taxon>
    </lineage>
</organism>
<dbReference type="AlphaFoldDB" id="A0A388LCR8"/>
<evidence type="ECO:0000313" key="3">
    <source>
        <dbReference type="Proteomes" id="UP000265515"/>
    </source>
</evidence>